<feature type="non-terminal residue" evidence="2">
    <location>
        <position position="1"/>
    </location>
</feature>
<dbReference type="Proteomes" id="UP000305524">
    <property type="component" value="Unassembled WGS sequence"/>
</dbReference>
<gene>
    <name evidence="2" type="ORF">FC701_15375</name>
</gene>
<dbReference type="AlphaFoldDB" id="A0A4U3A798"/>
<protein>
    <submittedName>
        <fullName evidence="2">Tn3 family transposase</fullName>
    </submittedName>
</protein>
<dbReference type="EMBL" id="SZOD01000352">
    <property type="protein sequence ID" value="TKI84056.1"/>
    <property type="molecule type" value="Genomic_DNA"/>
</dbReference>
<dbReference type="GO" id="GO:0006313">
    <property type="term" value="P:DNA transposition"/>
    <property type="evidence" value="ECO:0007669"/>
    <property type="project" value="InterPro"/>
</dbReference>
<dbReference type="RefSeq" id="WP_170972661.1">
    <property type="nucleotide sequence ID" value="NZ_SZOD01000352.1"/>
</dbReference>
<proteinExistence type="predicted"/>
<dbReference type="Pfam" id="PF01526">
    <property type="entry name" value="DDE_Tnp_Tn3"/>
    <property type="match status" value="1"/>
</dbReference>
<dbReference type="InterPro" id="IPR002513">
    <property type="entry name" value="Tn3_Tnp_DDE_dom"/>
</dbReference>
<evidence type="ECO:0000313" key="2">
    <source>
        <dbReference type="EMBL" id="TKI84056.1"/>
    </source>
</evidence>
<organism evidence="2 3">
    <name type="scientific">Bacillus mycoides</name>
    <dbReference type="NCBI Taxonomy" id="1405"/>
    <lineage>
        <taxon>Bacteria</taxon>
        <taxon>Bacillati</taxon>
        <taxon>Bacillota</taxon>
        <taxon>Bacilli</taxon>
        <taxon>Bacillales</taxon>
        <taxon>Bacillaceae</taxon>
        <taxon>Bacillus</taxon>
        <taxon>Bacillus cereus group</taxon>
    </lineage>
</organism>
<accession>A0A4U3A798</accession>
<feature type="domain" description="Tn3 transposase DDE" evidence="1">
    <location>
        <begin position="1"/>
        <end position="162"/>
    </location>
</feature>
<comment type="caution">
    <text evidence="2">The sequence shown here is derived from an EMBL/GenBank/DDBJ whole genome shotgun (WGS) entry which is preliminary data.</text>
</comment>
<name>A0A4U3A798_BACMY</name>
<evidence type="ECO:0000313" key="3">
    <source>
        <dbReference type="Proteomes" id="UP000305524"/>
    </source>
</evidence>
<sequence>KINMNLIIEEWENIQRIMLSLALKSTTQSIIVRKLSSYARKNKTKRALWEYDNIMKSLYFLHYIDSPPLRRNVQKALNRGESYHQLCKVVSYANFGKLRFKTEQDQQIWGECSRLIANCIIYYNASILSNMLTYREANGQSSDMLKQISPVAWQHINLYGRYEFHSNQEMINMDEIIQELAQSKAITATETHTLSE</sequence>
<evidence type="ECO:0000259" key="1">
    <source>
        <dbReference type="Pfam" id="PF01526"/>
    </source>
</evidence>
<reference evidence="2 3" key="1">
    <citation type="journal article" date="2019" name="Environ. Microbiol.">
        <title>An active ?-lactamase is a part of an orchestrated cell wall stress resistance network of Bacillus subtilis and related rhizosphere species.</title>
        <authorList>
            <person name="Bucher T."/>
            <person name="Keren-Paz A."/>
            <person name="Hausser J."/>
            <person name="Olender T."/>
            <person name="Cytryn E."/>
            <person name="Kolodkin-Gal I."/>
        </authorList>
    </citation>
    <scope>NUCLEOTIDE SEQUENCE [LARGE SCALE GENOMIC DNA]</scope>
    <source>
        <strain evidence="2 3">I186</strain>
    </source>
</reference>
<dbReference type="GO" id="GO:0004803">
    <property type="term" value="F:transposase activity"/>
    <property type="evidence" value="ECO:0007669"/>
    <property type="project" value="InterPro"/>
</dbReference>